<dbReference type="Proteomes" id="UP000316726">
    <property type="component" value="Chromosome 3"/>
</dbReference>
<keyword evidence="2" id="KW-1185">Reference proteome</keyword>
<evidence type="ECO:0000313" key="2">
    <source>
        <dbReference type="Proteomes" id="UP000316726"/>
    </source>
</evidence>
<gene>
    <name evidence="1" type="ORF">A3770_03p25810</name>
</gene>
<sequence length="427" mass="46823">MMIEEGDYDDEDYDYDYGELIEELVARARSEAAASGADRREGGLTEAQVAARVVGRHLRALVTDRSRAGVDRGTVGVVVGAIKALRRRRAFCEGTFRNALGLKDVGGRLPPLLLWELSGAGVVSWSDHVSSLDVEGVLNLPGEPRGAVMRRLVELSGDLGDGEGAENDHLRALNALRELWRTAPPGRGPAVEAALAATEEETFPRPLFNLFWANELNHCFQAGGEMLAWQTPSTFQRICKKVLPGASEELLPILRRALAACGSRTDLEGIAFCVSIMLEKSDARALQDLFFGMGAGAIQSGATSILSNVLLCNQIALELLPTASGEGENFKSWLTDYLQRQVNGCKSSALGFNSAKLTQMILKVFTEFVPQESPKTLMIHKEVMKMLDGLNESYVRDYCNLVQARLHDFEIPDRQMKAFRSQFSSMP</sequence>
<dbReference type="AlphaFoldDB" id="A0A5B8MHY7"/>
<evidence type="ECO:0000313" key="1">
    <source>
        <dbReference type="EMBL" id="QDZ20063.1"/>
    </source>
</evidence>
<reference evidence="1 2" key="1">
    <citation type="submission" date="2018-07" db="EMBL/GenBank/DDBJ databases">
        <title>The complete nuclear genome of the prasinophyte Chloropicon primus (CCMP1205).</title>
        <authorList>
            <person name="Pombert J.-F."/>
            <person name="Otis C."/>
            <person name="Turmel M."/>
            <person name="Lemieux C."/>
        </authorList>
    </citation>
    <scope>NUCLEOTIDE SEQUENCE [LARGE SCALE GENOMIC DNA]</scope>
    <source>
        <strain evidence="1 2">CCMP1205</strain>
    </source>
</reference>
<protein>
    <submittedName>
        <fullName evidence="1">Uncharacterized protein</fullName>
    </submittedName>
</protein>
<name>A0A5B8MHY7_9CHLO</name>
<proteinExistence type="predicted"/>
<dbReference type="EMBL" id="CP031036">
    <property type="protein sequence ID" value="QDZ20063.1"/>
    <property type="molecule type" value="Genomic_DNA"/>
</dbReference>
<organism evidence="1 2">
    <name type="scientific">Chloropicon primus</name>
    <dbReference type="NCBI Taxonomy" id="1764295"/>
    <lineage>
        <taxon>Eukaryota</taxon>
        <taxon>Viridiplantae</taxon>
        <taxon>Chlorophyta</taxon>
        <taxon>Chloropicophyceae</taxon>
        <taxon>Chloropicales</taxon>
        <taxon>Chloropicaceae</taxon>
        <taxon>Chloropicon</taxon>
    </lineage>
</organism>
<accession>A0A5B8MHY7</accession>